<dbReference type="GO" id="GO:0016746">
    <property type="term" value="F:acyltransferase activity"/>
    <property type="evidence" value="ECO:0007669"/>
    <property type="project" value="UniProtKB-KW"/>
</dbReference>
<dbReference type="Pfam" id="PF08541">
    <property type="entry name" value="ACP_syn_III_C"/>
    <property type="match status" value="1"/>
</dbReference>
<evidence type="ECO:0000313" key="5">
    <source>
        <dbReference type="Proteomes" id="UP000179360"/>
    </source>
</evidence>
<feature type="domain" description="Beta-ketoacyl-[acyl-carrier-protein] synthase III C-terminal" evidence="3">
    <location>
        <begin position="291"/>
        <end position="367"/>
    </location>
</feature>
<reference evidence="4 5" key="1">
    <citation type="journal article" date="2016" name="Nat. Commun.">
        <title>Thousands of microbial genomes shed light on interconnected biogeochemical processes in an aquifer system.</title>
        <authorList>
            <person name="Anantharaman K."/>
            <person name="Brown C.T."/>
            <person name="Hug L.A."/>
            <person name="Sharon I."/>
            <person name="Castelle C.J."/>
            <person name="Probst A.J."/>
            <person name="Thomas B.C."/>
            <person name="Singh A."/>
            <person name="Wilkins M.J."/>
            <person name="Karaoz U."/>
            <person name="Brodie E.L."/>
            <person name="Williams K.H."/>
            <person name="Hubbard S.S."/>
            <person name="Banfield J.F."/>
        </authorList>
    </citation>
    <scope>NUCLEOTIDE SEQUENCE [LARGE SCALE GENOMIC DNA]</scope>
</reference>
<dbReference type="PANTHER" id="PTHR34069:SF2">
    <property type="entry name" value="BETA-KETOACYL-[ACYL-CARRIER-PROTEIN] SYNTHASE III"/>
    <property type="match status" value="1"/>
</dbReference>
<dbReference type="CDD" id="cd00827">
    <property type="entry name" value="init_cond_enzymes"/>
    <property type="match status" value="1"/>
</dbReference>
<dbReference type="EMBL" id="MFSY01000122">
    <property type="protein sequence ID" value="OGI44486.1"/>
    <property type="molecule type" value="Genomic_DNA"/>
</dbReference>
<protein>
    <recommendedName>
        <fullName evidence="3">Beta-ketoacyl-[acyl-carrier-protein] synthase III C-terminal domain-containing protein</fullName>
    </recommendedName>
</protein>
<evidence type="ECO:0000259" key="3">
    <source>
        <dbReference type="Pfam" id="PF08541"/>
    </source>
</evidence>
<accession>A0A1F6THD0</accession>
<proteinExistence type="predicted"/>
<gene>
    <name evidence="4" type="ORF">A2637_00695</name>
</gene>
<dbReference type="PANTHER" id="PTHR34069">
    <property type="entry name" value="3-OXOACYL-[ACYL-CARRIER-PROTEIN] SYNTHASE 3"/>
    <property type="match status" value="1"/>
</dbReference>
<dbReference type="STRING" id="1817764.A2637_00695"/>
<dbReference type="SUPFAM" id="SSF53901">
    <property type="entry name" value="Thiolase-like"/>
    <property type="match status" value="2"/>
</dbReference>
<dbReference type="Proteomes" id="UP000179360">
    <property type="component" value="Unassembled WGS sequence"/>
</dbReference>
<comment type="caution">
    <text evidence="4">The sequence shown here is derived from an EMBL/GenBank/DDBJ whole genome shotgun (WGS) entry which is preliminary data.</text>
</comment>
<evidence type="ECO:0000256" key="2">
    <source>
        <dbReference type="ARBA" id="ARBA00023315"/>
    </source>
</evidence>
<dbReference type="InterPro" id="IPR013747">
    <property type="entry name" value="ACP_syn_III_C"/>
</dbReference>
<sequence>MTAKAYITDIASFLPNAPVSNDEIENVLGRVNGKPSRSRKIVLRNNGIQTRYYAIDPATGRHTHTNAQMGAEAVRALAQKSGFDLKTLECLCAGTASPDSTQPAHGFMVHGELGTPPCEVFTAAAVCTSSATALRYAMLNVEAGLYRNAVSLGSELPSRHMRGRNFGPEVEGRVTDLEHHPELSFEKDFLRWMLSDGAGAALVQPQPNRDRLSLRIDWIDLMSFAGDMPVCMYGGGVNKRPDGSLQYWNEIEDPLDIVRQGFYALKQDARLLNEHVLPVWVDRALIPIARRHDLRPEDVTWFLPHYSSEYFRTRLHDRMVQQGFGIPADRWFSNLTRVGNVGAASIYLIMEELLYSGRLKAGDRLLCSIPESARFCFCYMHLTVV</sequence>
<dbReference type="InterPro" id="IPR016039">
    <property type="entry name" value="Thiolase-like"/>
</dbReference>
<evidence type="ECO:0000313" key="4">
    <source>
        <dbReference type="EMBL" id="OGI44486.1"/>
    </source>
</evidence>
<organism evidence="4 5">
    <name type="scientific">Candidatus Muproteobacteria bacterium RIFCSPHIGHO2_01_FULL_65_16</name>
    <dbReference type="NCBI Taxonomy" id="1817764"/>
    <lineage>
        <taxon>Bacteria</taxon>
        <taxon>Pseudomonadati</taxon>
        <taxon>Pseudomonadota</taxon>
        <taxon>Candidatus Muproteobacteria</taxon>
    </lineage>
</organism>
<dbReference type="AlphaFoldDB" id="A0A1F6THD0"/>
<keyword evidence="1" id="KW-0808">Transferase</keyword>
<dbReference type="Gene3D" id="3.40.47.10">
    <property type="match status" value="2"/>
</dbReference>
<name>A0A1F6THD0_9PROT</name>
<dbReference type="NCBIfam" id="NF005293">
    <property type="entry name" value="PRK06816.1"/>
    <property type="match status" value="1"/>
</dbReference>
<evidence type="ECO:0000256" key="1">
    <source>
        <dbReference type="ARBA" id="ARBA00022679"/>
    </source>
</evidence>
<dbReference type="GO" id="GO:0044550">
    <property type="term" value="P:secondary metabolite biosynthetic process"/>
    <property type="evidence" value="ECO:0007669"/>
    <property type="project" value="TreeGrafter"/>
</dbReference>
<keyword evidence="2" id="KW-0012">Acyltransferase</keyword>